<dbReference type="Pfam" id="PF07719">
    <property type="entry name" value="TPR_2"/>
    <property type="match status" value="1"/>
</dbReference>
<dbReference type="KEGG" id="ccan:109686777"/>
<feature type="compositionally biased region" description="Polar residues" evidence="4">
    <location>
        <begin position="728"/>
        <end position="741"/>
    </location>
</feature>
<dbReference type="PANTHER" id="PTHR45153">
    <property type="entry name" value="TETRATRICOPEPTIDE REPEAT PROTEIN 16"/>
    <property type="match status" value="1"/>
</dbReference>
<dbReference type="Gene3D" id="1.25.40.10">
    <property type="entry name" value="Tetratricopeptide repeat domain"/>
    <property type="match status" value="5"/>
</dbReference>
<feature type="region of interest" description="Disordered" evidence="4">
    <location>
        <begin position="688"/>
        <end position="707"/>
    </location>
</feature>
<feature type="repeat" description="TPR" evidence="3">
    <location>
        <begin position="432"/>
        <end position="465"/>
    </location>
</feature>
<dbReference type="PANTHER" id="PTHR45153:SF1">
    <property type="entry name" value="TETRATRICOPEPTIDE REPEAT PROTEIN 16"/>
    <property type="match status" value="1"/>
</dbReference>
<gene>
    <name evidence="5" type="primary">Ttc16</name>
</gene>
<proteinExistence type="predicted"/>
<keyword evidence="1" id="KW-0677">Repeat</keyword>
<feature type="compositionally biased region" description="Low complexity" evidence="4">
    <location>
        <begin position="899"/>
        <end position="912"/>
    </location>
</feature>
<reference evidence="5" key="1">
    <citation type="submission" date="2025-08" db="UniProtKB">
        <authorList>
            <consortium name="RefSeq"/>
        </authorList>
    </citation>
    <scope>IDENTIFICATION</scope>
    <source>
        <tissue evidence="5">Leukocyte</tissue>
    </source>
</reference>
<keyword evidence="2 3" id="KW-0802">TPR repeat</keyword>
<feature type="compositionally biased region" description="Polar residues" evidence="4">
    <location>
        <begin position="783"/>
        <end position="812"/>
    </location>
</feature>
<organism evidence="5">
    <name type="scientific">Castor canadensis</name>
    <name type="common">American beaver</name>
    <dbReference type="NCBI Taxonomy" id="51338"/>
    <lineage>
        <taxon>Eukaryota</taxon>
        <taxon>Metazoa</taxon>
        <taxon>Chordata</taxon>
        <taxon>Craniata</taxon>
        <taxon>Vertebrata</taxon>
        <taxon>Euteleostomi</taxon>
        <taxon>Mammalia</taxon>
        <taxon>Eutheria</taxon>
        <taxon>Euarchontoglires</taxon>
        <taxon>Glires</taxon>
        <taxon>Rodentia</taxon>
        <taxon>Castorimorpha</taxon>
        <taxon>Castoridae</taxon>
        <taxon>Castor</taxon>
    </lineage>
</organism>
<name>A0A8B7UJP5_CASCN</name>
<dbReference type="InterPro" id="IPR013105">
    <property type="entry name" value="TPR_2"/>
</dbReference>
<feature type="compositionally biased region" description="Polar residues" evidence="4">
    <location>
        <begin position="918"/>
        <end position="930"/>
    </location>
</feature>
<dbReference type="SMART" id="SM00028">
    <property type="entry name" value="TPR"/>
    <property type="match status" value="10"/>
</dbReference>
<feature type="region of interest" description="Disordered" evidence="4">
    <location>
        <begin position="872"/>
        <end position="958"/>
    </location>
</feature>
<evidence type="ECO:0000256" key="3">
    <source>
        <dbReference type="PROSITE-ProRule" id="PRU00339"/>
    </source>
</evidence>
<feature type="compositionally biased region" description="Polar residues" evidence="4">
    <location>
        <begin position="942"/>
        <end position="958"/>
    </location>
</feature>
<dbReference type="PROSITE" id="PS50005">
    <property type="entry name" value="TPR"/>
    <property type="match status" value="5"/>
</dbReference>
<dbReference type="RefSeq" id="XP_020019846.1">
    <property type="nucleotide sequence ID" value="XM_020164257.1"/>
</dbReference>
<feature type="compositionally biased region" description="Low complexity" evidence="4">
    <location>
        <begin position="763"/>
        <end position="782"/>
    </location>
</feature>
<dbReference type="OrthoDB" id="1926212at2759"/>
<protein>
    <submittedName>
        <fullName evidence="5">Tetratricopeptide repeat protein 16</fullName>
    </submittedName>
</protein>
<feature type="repeat" description="TPR" evidence="3">
    <location>
        <begin position="203"/>
        <end position="236"/>
    </location>
</feature>
<dbReference type="CTD" id="158248"/>
<sequence>MLTPFTARTPPPNVMHPPTNRIATSLNPGGVVKGAEPVSVQQLVPSNARDLGCKPVETARELAPARGPPATGLMTDSGEDAHPQSIERSCVIPAPKRTLQSIFGTSKVFLDFDEEKIKASGFSVPQKVKEYCSQGHKSLEQEDWESAVLFFSRALCLDPQQVDFYALRAEAFLQLCDFSSAAQNLRRAYDFQPENTKYLERLTFVLYLQGQCLFEQCDFLDALNIFSQASELQPQKPCFRYRCMACLLALKQHQDCLSLISKEVKQGTATADVYILRARIHNFFQKPKHCYHDLRSALVLDPKHPQARVLLQMMVDQAQHAHQDAGILAVQGKLQHALQCINTAIQNNPLDPRFFLFRGTIYRRLQEFDAAVEDFLKALDMVTNTQDDMVKQAQRQLLLAYNDFAVHCYTQGAYQEAVLLLNKALREEQGEKGLYINRGDCFFQLGNLAFAEADYKQALALSPQDEGANMRMGMLQGKMGFCEHRHRQFQKAVEHFSVAIKHNPTRAQYYLYRAKSRQLLQDALGARQDVTTALLLNPNQPKLFPLLTSLFPGMSVEEVLNTQVAQLARLQLERMESEKTSCPQGLVGLLRVRELERQKARTLRLSWKLDQPTPEESQATPQDLQVRLEGSEEKEAFKEDEVEEKEETLHQPSPQARFLRPYLKFTFSLYERTKYVEQELTPHKATSLSDSYLDQPSSGSVFSIRTIDDTDSGTSAIFREYRSTSSTLETFADSSHLQTQSEDSRNNRENLGLSQDPRKSQTSRKSQASQQQHHSSSKTKASLSQRQNSIRTEAAQGHSQSSSKTKATQGPTQRPRKNKATEIPRQRCRKAKAACDQCLRLSKANALQGQTSNMTSCDPCWDLDSAKKTQGQKLSKAEAGPSWSSSSSQVDATWGLSPSLSRTKTTQSQSSSPDMTKAAQTPATSCSLKGTSEALLDGEGTNFAQHASPWSSCPLPQQ</sequence>
<evidence type="ECO:0000256" key="1">
    <source>
        <dbReference type="ARBA" id="ARBA00022737"/>
    </source>
</evidence>
<accession>A0A8B7UJP5</accession>
<dbReference type="InterPro" id="IPR019734">
    <property type="entry name" value="TPR_rpt"/>
</dbReference>
<feature type="repeat" description="TPR" evidence="3">
    <location>
        <begin position="352"/>
        <end position="385"/>
    </location>
</feature>
<evidence type="ECO:0000313" key="5">
    <source>
        <dbReference type="RefSeq" id="XP_020019846.1"/>
    </source>
</evidence>
<evidence type="ECO:0000256" key="2">
    <source>
        <dbReference type="ARBA" id="ARBA00022803"/>
    </source>
</evidence>
<dbReference type="AlphaFoldDB" id="A0A8B7UJP5"/>
<dbReference type="Pfam" id="PF13432">
    <property type="entry name" value="TPR_16"/>
    <property type="match status" value="1"/>
</dbReference>
<feature type="repeat" description="TPR" evidence="3">
    <location>
        <begin position="162"/>
        <end position="195"/>
    </location>
</feature>
<dbReference type="InterPro" id="IPR011990">
    <property type="entry name" value="TPR-like_helical_dom_sf"/>
</dbReference>
<feature type="compositionally biased region" description="Polar residues" evidence="4">
    <location>
        <begin position="688"/>
        <end position="703"/>
    </location>
</feature>
<dbReference type="SUPFAM" id="SSF48452">
    <property type="entry name" value="TPR-like"/>
    <property type="match status" value="2"/>
</dbReference>
<evidence type="ECO:0000256" key="4">
    <source>
        <dbReference type="SAM" id="MobiDB-lite"/>
    </source>
</evidence>
<feature type="repeat" description="TPR" evidence="3">
    <location>
        <begin position="128"/>
        <end position="161"/>
    </location>
</feature>
<feature type="region of interest" description="Disordered" evidence="4">
    <location>
        <begin position="633"/>
        <end position="654"/>
    </location>
</feature>
<feature type="region of interest" description="Disordered" evidence="4">
    <location>
        <begin position="728"/>
        <end position="827"/>
    </location>
</feature>